<name>A0A2D4I8X6_MICLE</name>
<feature type="transmembrane region" description="Helical" evidence="1">
    <location>
        <begin position="61"/>
        <end position="80"/>
    </location>
</feature>
<keyword evidence="1" id="KW-1133">Transmembrane helix</keyword>
<evidence type="ECO:0000313" key="2">
    <source>
        <dbReference type="EMBL" id="LAA80666.1"/>
    </source>
</evidence>
<dbReference type="AlphaFoldDB" id="A0A2D4I8X6"/>
<organism evidence="2">
    <name type="scientific">Micrurus lemniscatus lemniscatus</name>
    <dbReference type="NCBI Taxonomy" id="129467"/>
    <lineage>
        <taxon>Eukaryota</taxon>
        <taxon>Metazoa</taxon>
        <taxon>Chordata</taxon>
        <taxon>Craniata</taxon>
        <taxon>Vertebrata</taxon>
        <taxon>Euteleostomi</taxon>
        <taxon>Lepidosauria</taxon>
        <taxon>Squamata</taxon>
        <taxon>Bifurcata</taxon>
        <taxon>Unidentata</taxon>
        <taxon>Episquamata</taxon>
        <taxon>Toxicofera</taxon>
        <taxon>Serpentes</taxon>
        <taxon>Colubroidea</taxon>
        <taxon>Elapidae</taxon>
        <taxon>Elapinae</taxon>
        <taxon>Micrurus</taxon>
    </lineage>
</organism>
<proteinExistence type="predicted"/>
<reference evidence="2" key="2">
    <citation type="submission" date="2017-11" db="EMBL/GenBank/DDBJ databases">
        <title>Coralsnake Venomics: Analyses of Venom Gland Transcriptomes and Proteomes of Six Brazilian Taxa.</title>
        <authorList>
            <person name="Aird S.D."/>
            <person name="Jorge da Silva N."/>
            <person name="Qiu L."/>
            <person name="Villar-Briones A."/>
            <person name="Aparecida-Saddi V."/>
            <person name="Campos-Telles M.P."/>
            <person name="Grau M."/>
            <person name="Mikheyev A.S."/>
        </authorList>
    </citation>
    <scope>NUCLEOTIDE SEQUENCE</scope>
    <source>
        <tissue evidence="2">Venom_gland</tissue>
    </source>
</reference>
<keyword evidence="1" id="KW-0812">Transmembrane</keyword>
<evidence type="ECO:0000256" key="1">
    <source>
        <dbReference type="SAM" id="Phobius"/>
    </source>
</evidence>
<sequence length="113" mass="12932">MRHQKKLQHLNVVLNPRKETSLLRWFTVSPLELWVAESRTSAPFLSTYTQNIKCDQSYDPAMVLSLLIRTVLHSFATILGEDNTNLFPRYSLHFIVFICAYIPIVPISGKAIG</sequence>
<feature type="transmembrane region" description="Helical" evidence="1">
    <location>
        <begin position="92"/>
        <end position="112"/>
    </location>
</feature>
<dbReference type="EMBL" id="IACK01081682">
    <property type="protein sequence ID" value="LAA80666.1"/>
    <property type="molecule type" value="Transcribed_RNA"/>
</dbReference>
<reference evidence="2" key="1">
    <citation type="submission" date="2017-07" db="EMBL/GenBank/DDBJ databases">
        <authorList>
            <person name="Mikheyev A."/>
            <person name="Grau M."/>
        </authorList>
    </citation>
    <scope>NUCLEOTIDE SEQUENCE</scope>
    <source>
        <tissue evidence="2">Venom_gland</tissue>
    </source>
</reference>
<protein>
    <submittedName>
        <fullName evidence="2">Uncharacterized protein</fullName>
    </submittedName>
</protein>
<keyword evidence="1" id="KW-0472">Membrane</keyword>
<accession>A0A2D4I8X6</accession>